<evidence type="ECO:0000259" key="2">
    <source>
        <dbReference type="Pfam" id="PF20152"/>
    </source>
</evidence>
<comment type="caution">
    <text evidence="3">The sequence shown here is derived from an EMBL/GenBank/DDBJ whole genome shotgun (WGS) entry which is preliminary data.</text>
</comment>
<dbReference type="Pfam" id="PF20152">
    <property type="entry name" value="DUF6534"/>
    <property type="match status" value="1"/>
</dbReference>
<feature type="domain" description="DUF6534" evidence="2">
    <location>
        <begin position="165"/>
        <end position="251"/>
    </location>
</feature>
<feature type="transmembrane region" description="Helical" evidence="1">
    <location>
        <begin position="12"/>
        <end position="36"/>
    </location>
</feature>
<feature type="transmembrane region" description="Helical" evidence="1">
    <location>
        <begin position="91"/>
        <end position="108"/>
    </location>
</feature>
<evidence type="ECO:0000313" key="3">
    <source>
        <dbReference type="EMBL" id="KAF7336136.1"/>
    </source>
</evidence>
<keyword evidence="1" id="KW-0472">Membrane</keyword>
<gene>
    <name evidence="3" type="ORF">MVEN_02160900</name>
</gene>
<organism evidence="3 4">
    <name type="scientific">Mycena venus</name>
    <dbReference type="NCBI Taxonomy" id="2733690"/>
    <lineage>
        <taxon>Eukaryota</taxon>
        <taxon>Fungi</taxon>
        <taxon>Dikarya</taxon>
        <taxon>Basidiomycota</taxon>
        <taxon>Agaricomycotina</taxon>
        <taxon>Agaricomycetes</taxon>
        <taxon>Agaricomycetidae</taxon>
        <taxon>Agaricales</taxon>
        <taxon>Marasmiineae</taxon>
        <taxon>Mycenaceae</taxon>
        <taxon>Mycena</taxon>
    </lineage>
</organism>
<feature type="transmembrane region" description="Helical" evidence="1">
    <location>
        <begin position="48"/>
        <end position="71"/>
    </location>
</feature>
<keyword evidence="1" id="KW-0812">Transmembrane</keyword>
<accession>A0A8H6X8W1</accession>
<proteinExistence type="predicted"/>
<dbReference type="AlphaFoldDB" id="A0A8H6X8W1"/>
<dbReference type="PANTHER" id="PTHR40465:SF1">
    <property type="entry name" value="DUF6534 DOMAIN-CONTAINING PROTEIN"/>
    <property type="match status" value="1"/>
</dbReference>
<sequence>MPTTLLVPTMGASLIGVFISVFLYGITTLQAFLYYEKYWKKDGAGIKYTVLLVWLLETVHAALACAFIFRLLVLNFNDFAALEVTTVSDDVTHGILGLTIFVVHCFYIRRLWVFTRNIFITGVVALLAVAHVVLELVTMAILFIFPEFKDFHRATPFFTSAVVMAVTADIIIAVAMARNLQEKQSAIKQTNMLLNRLIAYIISTGVLTSVIDIVILVTFLAMPNNLVYLCFLNFINNFYANSMLALLNGRGSLKGGGTTSGVASGDSISMDNIHSRDHAAGRMHIRPGASKVVFGQRHSDEIEVSKTVETHIV</sequence>
<feature type="transmembrane region" description="Helical" evidence="1">
    <location>
        <begin position="157"/>
        <end position="177"/>
    </location>
</feature>
<dbReference type="EMBL" id="JACAZI010000023">
    <property type="protein sequence ID" value="KAF7336136.1"/>
    <property type="molecule type" value="Genomic_DNA"/>
</dbReference>
<dbReference type="OrthoDB" id="2732296at2759"/>
<dbReference type="Proteomes" id="UP000620124">
    <property type="component" value="Unassembled WGS sequence"/>
</dbReference>
<keyword evidence="4" id="KW-1185">Reference proteome</keyword>
<feature type="transmembrane region" description="Helical" evidence="1">
    <location>
        <begin position="197"/>
        <end position="220"/>
    </location>
</feature>
<feature type="transmembrane region" description="Helical" evidence="1">
    <location>
        <begin position="120"/>
        <end position="145"/>
    </location>
</feature>
<protein>
    <recommendedName>
        <fullName evidence="2">DUF6534 domain-containing protein</fullName>
    </recommendedName>
</protein>
<reference evidence="3" key="1">
    <citation type="submission" date="2020-05" db="EMBL/GenBank/DDBJ databases">
        <title>Mycena genomes resolve the evolution of fungal bioluminescence.</title>
        <authorList>
            <person name="Tsai I.J."/>
        </authorList>
    </citation>
    <scope>NUCLEOTIDE SEQUENCE</scope>
    <source>
        <strain evidence="3">CCC161011</strain>
    </source>
</reference>
<dbReference type="InterPro" id="IPR045339">
    <property type="entry name" value="DUF6534"/>
</dbReference>
<keyword evidence="1" id="KW-1133">Transmembrane helix</keyword>
<name>A0A8H6X8W1_9AGAR</name>
<dbReference type="PANTHER" id="PTHR40465">
    <property type="entry name" value="CHROMOSOME 1, WHOLE GENOME SHOTGUN SEQUENCE"/>
    <property type="match status" value="1"/>
</dbReference>
<evidence type="ECO:0000313" key="4">
    <source>
        <dbReference type="Proteomes" id="UP000620124"/>
    </source>
</evidence>
<evidence type="ECO:0000256" key="1">
    <source>
        <dbReference type="SAM" id="Phobius"/>
    </source>
</evidence>